<dbReference type="AlphaFoldDB" id="A0A0F8Y3J8"/>
<name>A0A0F8Y3J8_9ZZZZ</name>
<comment type="caution">
    <text evidence="1">The sequence shown here is derived from an EMBL/GenBank/DDBJ whole genome shotgun (WGS) entry which is preliminary data.</text>
</comment>
<dbReference type="EMBL" id="LAZR01059258">
    <property type="protein sequence ID" value="KKK68175.1"/>
    <property type="molecule type" value="Genomic_DNA"/>
</dbReference>
<accession>A0A0F8Y3J8</accession>
<protein>
    <submittedName>
        <fullName evidence="1">Uncharacterized protein</fullName>
    </submittedName>
</protein>
<organism evidence="1">
    <name type="scientific">marine sediment metagenome</name>
    <dbReference type="NCBI Taxonomy" id="412755"/>
    <lineage>
        <taxon>unclassified sequences</taxon>
        <taxon>metagenomes</taxon>
        <taxon>ecological metagenomes</taxon>
    </lineage>
</organism>
<evidence type="ECO:0000313" key="1">
    <source>
        <dbReference type="EMBL" id="KKK68175.1"/>
    </source>
</evidence>
<proteinExistence type="predicted"/>
<sequence length="93" mass="10948">VKPTICPKCKSSFMTETKTQTLMVTITIEPNNPMLLELAEEWGEEVRRDWRGQPDYAWLVYRLARIAWNERSPKTCKTPSQSDLSYARWLELL</sequence>
<gene>
    <name evidence="1" type="ORF">LCGC14_2946680</name>
</gene>
<feature type="non-terminal residue" evidence="1">
    <location>
        <position position="1"/>
    </location>
</feature>
<reference evidence="1" key="1">
    <citation type="journal article" date="2015" name="Nature">
        <title>Complex archaea that bridge the gap between prokaryotes and eukaryotes.</title>
        <authorList>
            <person name="Spang A."/>
            <person name="Saw J.H."/>
            <person name="Jorgensen S.L."/>
            <person name="Zaremba-Niedzwiedzka K."/>
            <person name="Martijn J."/>
            <person name="Lind A.E."/>
            <person name="van Eijk R."/>
            <person name="Schleper C."/>
            <person name="Guy L."/>
            <person name="Ettema T.J."/>
        </authorList>
    </citation>
    <scope>NUCLEOTIDE SEQUENCE</scope>
</reference>